<proteinExistence type="predicted"/>
<sequence>MKSPFRLKLSNLQYFADGGEGGTGEGGQTTTEGEGGQAATSTQNEHMIPKSRFDEVNTELKDLKAQLESFTKAKAKDEKAKAEKLGEFEQLYRTADEELKTFKSQHETASQRVTALEGILGGMLETKMSAIPEEFHELIPEGMSLEQKLSWLDKAQAKGMFKTQSDEVVIGESTNRKTEPKVDVKQMSPMEKLLASYGKQK</sequence>
<dbReference type="AlphaFoldDB" id="A0A2A8BYX5"/>
<comment type="caution">
    <text evidence="3">The sequence shown here is derived from an EMBL/GenBank/DDBJ whole genome shotgun (WGS) entry which is preliminary data.</text>
</comment>
<feature type="compositionally biased region" description="Gly residues" evidence="2">
    <location>
        <begin position="18"/>
        <end position="27"/>
    </location>
</feature>
<gene>
    <name evidence="3" type="ORF">CN613_25650</name>
</gene>
<evidence type="ECO:0000313" key="3">
    <source>
        <dbReference type="EMBL" id="PEM65330.1"/>
    </source>
</evidence>
<name>A0A2A8BYX5_9BACI</name>
<organism evidence="3 4">
    <name type="scientific">Bacillus pseudomycoides</name>
    <dbReference type="NCBI Taxonomy" id="64104"/>
    <lineage>
        <taxon>Bacteria</taxon>
        <taxon>Bacillati</taxon>
        <taxon>Bacillota</taxon>
        <taxon>Bacilli</taxon>
        <taxon>Bacillales</taxon>
        <taxon>Bacillaceae</taxon>
        <taxon>Bacillus</taxon>
        <taxon>Bacillus cereus group</taxon>
    </lineage>
</organism>
<dbReference type="RefSeq" id="WP_098129097.1">
    <property type="nucleotide sequence ID" value="NZ_NUDP01000117.1"/>
</dbReference>
<feature type="region of interest" description="Disordered" evidence="2">
    <location>
        <begin position="15"/>
        <end position="48"/>
    </location>
</feature>
<keyword evidence="1" id="KW-0175">Coiled coil</keyword>
<accession>A0A2A8BYX5</accession>
<evidence type="ECO:0000256" key="1">
    <source>
        <dbReference type="SAM" id="Coils"/>
    </source>
</evidence>
<feature type="coiled-coil region" evidence="1">
    <location>
        <begin position="53"/>
        <end position="80"/>
    </location>
</feature>
<dbReference type="EMBL" id="NUDP01000117">
    <property type="protein sequence ID" value="PEM65330.1"/>
    <property type="molecule type" value="Genomic_DNA"/>
</dbReference>
<reference evidence="3 4" key="1">
    <citation type="submission" date="2017-09" db="EMBL/GenBank/DDBJ databases">
        <title>Large-scale bioinformatics analysis of Bacillus genomes uncovers conserved roles of natural products in bacterial physiology.</title>
        <authorList>
            <consortium name="Agbiome Team Llc"/>
            <person name="Bleich R.M."/>
            <person name="Grubbs K.J."/>
            <person name="Santa Maria K.C."/>
            <person name="Allen S.E."/>
            <person name="Farag S."/>
            <person name="Shank E.A."/>
            <person name="Bowers A."/>
        </authorList>
    </citation>
    <scope>NUCLEOTIDE SEQUENCE [LARGE SCALE GENOMIC DNA]</scope>
    <source>
        <strain evidence="3 4">AFS009893</strain>
    </source>
</reference>
<protein>
    <submittedName>
        <fullName evidence="3">Uncharacterized protein</fullName>
    </submittedName>
</protein>
<dbReference type="Proteomes" id="UP000219775">
    <property type="component" value="Unassembled WGS sequence"/>
</dbReference>
<evidence type="ECO:0000313" key="4">
    <source>
        <dbReference type="Proteomes" id="UP000219775"/>
    </source>
</evidence>
<evidence type="ECO:0000256" key="2">
    <source>
        <dbReference type="SAM" id="MobiDB-lite"/>
    </source>
</evidence>